<dbReference type="HOGENOM" id="CLU_641596_0_0_1"/>
<dbReference type="PANTHER" id="PTHR31286">
    <property type="entry name" value="GLYCINE-RICH CELL WALL STRUCTURAL PROTEIN 1.8-LIKE"/>
    <property type="match status" value="1"/>
</dbReference>
<gene>
    <name evidence="1" type="ORF">TCM_009467</name>
</gene>
<dbReference type="Proteomes" id="UP000026915">
    <property type="component" value="Chromosome 2"/>
</dbReference>
<evidence type="ECO:0000313" key="1">
    <source>
        <dbReference type="EMBL" id="EOY00056.1"/>
    </source>
</evidence>
<dbReference type="InterPro" id="IPR040256">
    <property type="entry name" value="At4g02000-like"/>
</dbReference>
<protein>
    <submittedName>
        <fullName evidence="1">Uncharacterized protein</fullName>
    </submittedName>
</protein>
<sequence length="428" mass="48657">MHDDQWPPPDGIESKEEGKILVNSDSDDDLSEITDEGHYLTIRKWSPGFRSDEKSIESIATWIRLHVMPLEFYDKFVLAKINNKLGRVLKNDRNTTQAISGRFARLCVEIDLDQPLVPRVRIVGWWQRVEYEGLRLLCFHCGRFGNSFKGCAMKSTEPEVVLVDQVPKMVASKVDHENKAESSKFGPWMVAKKIYRRRKPRIIKTRKNLFLSLWKPKLQCKQWKKIAIGGIKIATSKSVEMYKKVAMNKDRNELAIMATKEGKEENANTTKGAVMHSLHVLATVPNKTTYSTCDIGGDNGKVGVGINGKAREKNPLKKNEENLNMMDLEYVSNYEMGAIDAVKNPSRIVKISLTKDFVKYPGTPMIHGRITRATHSELINKTKLRLESWSNKYLSMAGQISLVKLVLSAMATYLMQMTFLPKHVVKGD</sequence>
<organism evidence="1 2">
    <name type="scientific">Theobroma cacao</name>
    <name type="common">Cacao</name>
    <name type="synonym">Cocoa</name>
    <dbReference type="NCBI Taxonomy" id="3641"/>
    <lineage>
        <taxon>Eukaryota</taxon>
        <taxon>Viridiplantae</taxon>
        <taxon>Streptophyta</taxon>
        <taxon>Embryophyta</taxon>
        <taxon>Tracheophyta</taxon>
        <taxon>Spermatophyta</taxon>
        <taxon>Magnoliopsida</taxon>
        <taxon>eudicotyledons</taxon>
        <taxon>Gunneridae</taxon>
        <taxon>Pentapetalae</taxon>
        <taxon>rosids</taxon>
        <taxon>malvids</taxon>
        <taxon>Malvales</taxon>
        <taxon>Malvaceae</taxon>
        <taxon>Byttnerioideae</taxon>
        <taxon>Theobroma</taxon>
    </lineage>
</organism>
<dbReference type="Gramene" id="EOY00056">
    <property type="protein sequence ID" value="EOY00056"/>
    <property type="gene ID" value="TCM_009467"/>
</dbReference>
<dbReference type="eggNOG" id="KOG1075">
    <property type="taxonomic scope" value="Eukaryota"/>
</dbReference>
<reference evidence="1 2" key="1">
    <citation type="journal article" date="2013" name="Genome Biol.">
        <title>The genome sequence of the most widely cultivated cacao type and its use to identify candidate genes regulating pod color.</title>
        <authorList>
            <person name="Motamayor J.C."/>
            <person name="Mockaitis K."/>
            <person name="Schmutz J."/>
            <person name="Haiminen N."/>
            <person name="Iii D.L."/>
            <person name="Cornejo O."/>
            <person name="Findley S.D."/>
            <person name="Zheng P."/>
            <person name="Utro F."/>
            <person name="Royaert S."/>
            <person name="Saski C."/>
            <person name="Jenkins J."/>
            <person name="Podicheti R."/>
            <person name="Zhao M."/>
            <person name="Scheffler B.E."/>
            <person name="Stack J.C."/>
            <person name="Feltus F.A."/>
            <person name="Mustiga G.M."/>
            <person name="Amores F."/>
            <person name="Phillips W."/>
            <person name="Marelli J.P."/>
            <person name="May G.D."/>
            <person name="Shapiro H."/>
            <person name="Ma J."/>
            <person name="Bustamante C.D."/>
            <person name="Schnell R.J."/>
            <person name="Main D."/>
            <person name="Gilbert D."/>
            <person name="Parida L."/>
            <person name="Kuhn D.N."/>
        </authorList>
    </citation>
    <scope>NUCLEOTIDE SEQUENCE [LARGE SCALE GENOMIC DNA]</scope>
    <source>
        <strain evidence="2">cv. Matina 1-6</strain>
    </source>
</reference>
<evidence type="ECO:0000313" key="2">
    <source>
        <dbReference type="Proteomes" id="UP000026915"/>
    </source>
</evidence>
<accession>A0A061E4Z6</accession>
<dbReference type="PANTHER" id="PTHR31286:SF99">
    <property type="entry name" value="DUF4283 DOMAIN-CONTAINING PROTEIN"/>
    <property type="match status" value="1"/>
</dbReference>
<dbReference type="EMBL" id="CM001880">
    <property type="protein sequence ID" value="EOY00056.1"/>
    <property type="molecule type" value="Genomic_DNA"/>
</dbReference>
<keyword evidence="2" id="KW-1185">Reference proteome</keyword>
<dbReference type="AlphaFoldDB" id="A0A061E4Z6"/>
<proteinExistence type="predicted"/>
<dbReference type="InParanoid" id="A0A061E4Z6"/>
<name>A0A061E4Z6_THECC</name>
<dbReference type="OMA" id="IMATKEG"/>